<dbReference type="PANTHER" id="PTHR15910:SF1">
    <property type="entry name" value="ARCHAEMETZINCIN-2"/>
    <property type="match status" value="1"/>
</dbReference>
<dbReference type="OrthoDB" id="9784246at2"/>
<keyword evidence="6" id="KW-0482">Metalloprotease</keyword>
<dbReference type="RefSeq" id="WP_109192409.1">
    <property type="nucleotide sequence ID" value="NZ_CP029255.1"/>
</dbReference>
<dbReference type="CDD" id="cd11375">
    <property type="entry name" value="Peptidase_M54"/>
    <property type="match status" value="1"/>
</dbReference>
<keyword evidence="3" id="KW-0479">Metal-binding</keyword>
<evidence type="ECO:0000256" key="4">
    <source>
        <dbReference type="ARBA" id="ARBA00022801"/>
    </source>
</evidence>
<evidence type="ECO:0000256" key="2">
    <source>
        <dbReference type="ARBA" id="ARBA00022670"/>
    </source>
</evidence>
<dbReference type="InterPro" id="IPR012091">
    <property type="entry name" value="Pept_M54_archaemetzncn_arc/bac"/>
</dbReference>
<proteinExistence type="predicted"/>
<dbReference type="Pfam" id="PF07998">
    <property type="entry name" value="Peptidase_M54"/>
    <property type="match status" value="1"/>
</dbReference>
<dbReference type="InterPro" id="IPR024079">
    <property type="entry name" value="MetalloPept_cat_dom_sf"/>
</dbReference>
<accession>A0A2S1YLL4</accession>
<name>A0A2S1YLL4_9FLAO</name>
<gene>
    <name evidence="7" type="ORF">HYN56_12105</name>
</gene>
<evidence type="ECO:0000313" key="8">
    <source>
        <dbReference type="Proteomes" id="UP000245250"/>
    </source>
</evidence>
<dbReference type="GO" id="GO:0008237">
    <property type="term" value="F:metallopeptidase activity"/>
    <property type="evidence" value="ECO:0007669"/>
    <property type="project" value="UniProtKB-KW"/>
</dbReference>
<reference evidence="7 8" key="1">
    <citation type="submission" date="2018-05" db="EMBL/GenBank/DDBJ databases">
        <title>Genome sequencing of Flavobacterium sp. HYN0056.</title>
        <authorList>
            <person name="Yi H."/>
            <person name="Baek C."/>
        </authorList>
    </citation>
    <scope>NUCLEOTIDE SEQUENCE [LARGE SCALE GENOMIC DNA]</scope>
    <source>
        <strain evidence="7 8">HYN0056</strain>
    </source>
</reference>
<dbReference type="PROSITE" id="PS51257">
    <property type="entry name" value="PROKAR_LIPOPROTEIN"/>
    <property type="match status" value="1"/>
</dbReference>
<sequence>MKKILLVFLVIFCSCQSEKKEKTNSKIQLASQSILPPEPYFTDIKVNDVKLGKPAYGDWLFSHKEKGQSFEQFVRTKHVVPTEEENIIYLKPIGKFDSSQLKQIELVRQYLQIFFQLETKVLENASNDIIPNKARRIGDVGQEQFLAGYILTDVLKEESPDKRIALMAVTEKDLYPKPEWNYVFGLASYSEKIAVSSMYRMQKEADFNLCLERLLKICSHEIGHMFGLHHCIVANCVMNGTNSMTETDSNSIRLCSLCQRKLNSGIEYDNSKRLKELEKYFKENHLTDGLALMQKDLEKIKNK</sequence>
<evidence type="ECO:0000313" key="7">
    <source>
        <dbReference type="EMBL" id="AWK04932.1"/>
    </source>
</evidence>
<dbReference type="Proteomes" id="UP000245250">
    <property type="component" value="Chromosome"/>
</dbReference>
<dbReference type="InterPro" id="IPR012962">
    <property type="entry name" value="Pept_M54_archaemetzincn"/>
</dbReference>
<dbReference type="KEGG" id="fcr:HYN56_12105"/>
<evidence type="ECO:0000256" key="3">
    <source>
        <dbReference type="ARBA" id="ARBA00022723"/>
    </source>
</evidence>
<comment type="cofactor">
    <cofactor evidence="1">
        <name>Zn(2+)</name>
        <dbReference type="ChEBI" id="CHEBI:29105"/>
    </cofactor>
</comment>
<protein>
    <submittedName>
        <fullName evidence="7">Zn-dependent protease</fullName>
    </submittedName>
</protein>
<dbReference type="AlphaFoldDB" id="A0A2S1YLL4"/>
<keyword evidence="5" id="KW-0862">Zinc</keyword>
<dbReference type="NCBIfam" id="NF033823">
    <property type="entry name" value="archmetzin"/>
    <property type="match status" value="1"/>
</dbReference>
<dbReference type="Gene3D" id="3.40.390.10">
    <property type="entry name" value="Collagenase (Catalytic Domain)"/>
    <property type="match status" value="1"/>
</dbReference>
<organism evidence="7 8">
    <name type="scientific">Flavobacterium crocinum</name>
    <dbReference type="NCBI Taxonomy" id="2183896"/>
    <lineage>
        <taxon>Bacteria</taxon>
        <taxon>Pseudomonadati</taxon>
        <taxon>Bacteroidota</taxon>
        <taxon>Flavobacteriia</taxon>
        <taxon>Flavobacteriales</taxon>
        <taxon>Flavobacteriaceae</taxon>
        <taxon>Flavobacterium</taxon>
    </lineage>
</organism>
<keyword evidence="8" id="KW-1185">Reference proteome</keyword>
<dbReference type="GO" id="GO:0008270">
    <property type="term" value="F:zinc ion binding"/>
    <property type="evidence" value="ECO:0007669"/>
    <property type="project" value="InterPro"/>
</dbReference>
<keyword evidence="2 7" id="KW-0645">Protease</keyword>
<dbReference type="SUPFAM" id="SSF55486">
    <property type="entry name" value="Metalloproteases ('zincins'), catalytic domain"/>
    <property type="match status" value="1"/>
</dbReference>
<evidence type="ECO:0000256" key="6">
    <source>
        <dbReference type="ARBA" id="ARBA00023049"/>
    </source>
</evidence>
<dbReference type="GO" id="GO:0006508">
    <property type="term" value="P:proteolysis"/>
    <property type="evidence" value="ECO:0007669"/>
    <property type="project" value="UniProtKB-KW"/>
</dbReference>
<dbReference type="EMBL" id="CP029255">
    <property type="protein sequence ID" value="AWK04932.1"/>
    <property type="molecule type" value="Genomic_DNA"/>
</dbReference>
<evidence type="ECO:0000256" key="5">
    <source>
        <dbReference type="ARBA" id="ARBA00022833"/>
    </source>
</evidence>
<evidence type="ECO:0000256" key="1">
    <source>
        <dbReference type="ARBA" id="ARBA00001947"/>
    </source>
</evidence>
<dbReference type="PANTHER" id="PTHR15910">
    <property type="entry name" value="ARCHAEMETZINCIN"/>
    <property type="match status" value="1"/>
</dbReference>
<keyword evidence="4" id="KW-0378">Hydrolase</keyword>